<dbReference type="GO" id="GO:0051287">
    <property type="term" value="F:NAD binding"/>
    <property type="evidence" value="ECO:0007669"/>
    <property type="project" value="InterPro"/>
</dbReference>
<evidence type="ECO:0000256" key="1">
    <source>
        <dbReference type="ARBA" id="ARBA00005854"/>
    </source>
</evidence>
<accession>A0A851GJU7</accession>
<dbReference type="InterPro" id="IPR029753">
    <property type="entry name" value="D-isomer_DH_CS"/>
</dbReference>
<organism evidence="6 7">
    <name type="scientific">Oceaniferula marina</name>
    <dbReference type="NCBI Taxonomy" id="2748318"/>
    <lineage>
        <taxon>Bacteria</taxon>
        <taxon>Pseudomonadati</taxon>
        <taxon>Verrucomicrobiota</taxon>
        <taxon>Verrucomicrobiia</taxon>
        <taxon>Verrucomicrobiales</taxon>
        <taxon>Verrucomicrobiaceae</taxon>
        <taxon>Oceaniferula</taxon>
    </lineage>
</organism>
<evidence type="ECO:0000256" key="3">
    <source>
        <dbReference type="RuleBase" id="RU003719"/>
    </source>
</evidence>
<protein>
    <submittedName>
        <fullName evidence="6">D-glycerate dehydrogenase</fullName>
    </submittedName>
</protein>
<dbReference type="PANTHER" id="PTHR10996">
    <property type="entry name" value="2-HYDROXYACID DEHYDROGENASE-RELATED"/>
    <property type="match status" value="1"/>
</dbReference>
<dbReference type="SUPFAM" id="SSF52283">
    <property type="entry name" value="Formate/glycerate dehydrogenase catalytic domain-like"/>
    <property type="match status" value="1"/>
</dbReference>
<comment type="caution">
    <text evidence="6">The sequence shown here is derived from an EMBL/GenBank/DDBJ whole genome shotgun (WGS) entry which is preliminary data.</text>
</comment>
<evidence type="ECO:0000313" key="6">
    <source>
        <dbReference type="EMBL" id="NWK57292.1"/>
    </source>
</evidence>
<feature type="domain" description="D-isomer specific 2-hydroxyacid dehydrogenase catalytic" evidence="4">
    <location>
        <begin position="25"/>
        <end position="346"/>
    </location>
</feature>
<dbReference type="PROSITE" id="PS00671">
    <property type="entry name" value="D_2_HYDROXYACID_DH_3"/>
    <property type="match status" value="1"/>
</dbReference>
<dbReference type="PROSITE" id="PS00065">
    <property type="entry name" value="D_2_HYDROXYACID_DH_1"/>
    <property type="match status" value="1"/>
</dbReference>
<dbReference type="GO" id="GO:0008465">
    <property type="term" value="F:hydroxypyruvate reductase (NADH) activity"/>
    <property type="evidence" value="ECO:0007669"/>
    <property type="project" value="TreeGrafter"/>
</dbReference>
<comment type="similarity">
    <text evidence="1 3">Belongs to the D-isomer specific 2-hydroxyacid dehydrogenase family.</text>
</comment>
<dbReference type="InterPro" id="IPR006139">
    <property type="entry name" value="D-isomer_2_OHA_DH_cat_dom"/>
</dbReference>
<evidence type="ECO:0000256" key="2">
    <source>
        <dbReference type="ARBA" id="ARBA00023002"/>
    </source>
</evidence>
<feature type="domain" description="D-isomer specific 2-hydroxyacid dehydrogenase NAD-binding" evidence="5">
    <location>
        <begin position="126"/>
        <end position="320"/>
    </location>
</feature>
<keyword evidence="7" id="KW-1185">Reference proteome</keyword>
<dbReference type="InterPro" id="IPR006140">
    <property type="entry name" value="D-isomer_DH_NAD-bd"/>
</dbReference>
<dbReference type="EMBL" id="JACBAZ010000009">
    <property type="protein sequence ID" value="NWK57292.1"/>
    <property type="molecule type" value="Genomic_DNA"/>
</dbReference>
<dbReference type="AlphaFoldDB" id="A0A851GJU7"/>
<keyword evidence="2 3" id="KW-0560">Oxidoreductase</keyword>
<dbReference type="CDD" id="cd05301">
    <property type="entry name" value="GDH"/>
    <property type="match status" value="1"/>
</dbReference>
<dbReference type="GO" id="GO:0005829">
    <property type="term" value="C:cytosol"/>
    <property type="evidence" value="ECO:0007669"/>
    <property type="project" value="TreeGrafter"/>
</dbReference>
<dbReference type="InterPro" id="IPR050223">
    <property type="entry name" value="D-isomer_2-hydroxyacid_DH"/>
</dbReference>
<evidence type="ECO:0000259" key="5">
    <source>
        <dbReference type="Pfam" id="PF02826"/>
    </source>
</evidence>
<dbReference type="Gene3D" id="3.40.50.720">
    <property type="entry name" value="NAD(P)-binding Rossmann-like Domain"/>
    <property type="match status" value="2"/>
</dbReference>
<dbReference type="SUPFAM" id="SSF51735">
    <property type="entry name" value="NAD(P)-binding Rossmann-fold domains"/>
    <property type="match status" value="1"/>
</dbReference>
<dbReference type="RefSeq" id="WP_178934125.1">
    <property type="nucleotide sequence ID" value="NZ_JACBAZ010000009.1"/>
</dbReference>
<reference evidence="6 7" key="1">
    <citation type="submission" date="2020-07" db="EMBL/GenBank/DDBJ databases">
        <title>Roseicoccus Jingziensis gen. nov., sp. nov., isolated from coastal seawater.</title>
        <authorList>
            <person name="Feng X."/>
        </authorList>
    </citation>
    <scope>NUCLEOTIDE SEQUENCE [LARGE SCALE GENOMIC DNA]</scope>
    <source>
        <strain evidence="6 7">N1E253</strain>
    </source>
</reference>
<dbReference type="Proteomes" id="UP000557872">
    <property type="component" value="Unassembled WGS sequence"/>
</dbReference>
<dbReference type="PANTHER" id="PTHR10996:SF257">
    <property type="entry name" value="GLYOXYLATE REDUCTASE 1"/>
    <property type="match status" value="1"/>
</dbReference>
<name>A0A851GJU7_9BACT</name>
<gene>
    <name evidence="6" type="ORF">HW115_16845</name>
</gene>
<dbReference type="Pfam" id="PF02826">
    <property type="entry name" value="2-Hacid_dh_C"/>
    <property type="match status" value="1"/>
</dbReference>
<evidence type="ECO:0000313" key="7">
    <source>
        <dbReference type="Proteomes" id="UP000557872"/>
    </source>
</evidence>
<dbReference type="GO" id="GO:0030267">
    <property type="term" value="F:glyoxylate reductase (NADPH) activity"/>
    <property type="evidence" value="ECO:0007669"/>
    <property type="project" value="TreeGrafter"/>
</dbReference>
<dbReference type="InterPro" id="IPR036291">
    <property type="entry name" value="NAD(P)-bd_dom_sf"/>
</dbReference>
<dbReference type="Pfam" id="PF00389">
    <property type="entry name" value="2-Hacid_dh"/>
    <property type="match status" value="1"/>
</dbReference>
<evidence type="ECO:0000259" key="4">
    <source>
        <dbReference type="Pfam" id="PF00389"/>
    </source>
</evidence>
<dbReference type="InterPro" id="IPR029752">
    <property type="entry name" value="D-isomer_DH_CS1"/>
</dbReference>
<proteinExistence type="inferred from homology"/>
<sequence length="377" mass="40552">MADITPIVVNPEGSKRVVVTKELPGTHWQDILTAADCRIEIMPGTEILSKEEIIALIGDQCDGAIGQLTEAWDTDTLGALKAAGGTAYSNYAVGFNNVDVAAANELGLPVGNTPGVLTETTAELAIALTFAASRRIVESDQFMRSGQFHGWLPQLFMGQLFHGKTVGIIGAGRIGAAYARMMVEGHKMNLVYYDLYQNESLEDYVADYGALLEKHGEPAVTCQRVDSIEELLKVSDLVSLHTVLDENTKHLINEERLNLMKKDAILVNSARGPIIDENALVAHCQKNPDFRVGLDVFEEEPAMAPGLADLDNVVIVPHIASATVWTREGMASLAASNVAGLLQGYSLWDGADVLPFLEGDIPQAMPNIVNASEVGIS</sequence>